<accession>A0ABU5T9L4</accession>
<name>A0ABU5T9L4_9MICC</name>
<comment type="caution">
    <text evidence="2">The sequence shown here is derived from an EMBL/GenBank/DDBJ whole genome shotgun (WGS) entry which is preliminary data.</text>
</comment>
<keyword evidence="3" id="KW-1185">Reference proteome</keyword>
<keyword evidence="1" id="KW-0812">Transmembrane</keyword>
<dbReference type="InterPro" id="IPR025339">
    <property type="entry name" value="DUF4245"/>
</dbReference>
<dbReference type="Pfam" id="PF14030">
    <property type="entry name" value="DUF4245"/>
    <property type="match status" value="1"/>
</dbReference>
<dbReference type="RefSeq" id="WP_323280102.1">
    <property type="nucleotide sequence ID" value="NZ_JAYGGQ010000013.1"/>
</dbReference>
<organism evidence="2 3">
    <name type="scientific">Sinomonas terricola</name>
    <dbReference type="NCBI Taxonomy" id="3110330"/>
    <lineage>
        <taxon>Bacteria</taxon>
        <taxon>Bacillati</taxon>
        <taxon>Actinomycetota</taxon>
        <taxon>Actinomycetes</taxon>
        <taxon>Micrococcales</taxon>
        <taxon>Micrococcaceae</taxon>
        <taxon>Sinomonas</taxon>
    </lineage>
</organism>
<evidence type="ECO:0000313" key="2">
    <source>
        <dbReference type="EMBL" id="MEA5456209.1"/>
    </source>
</evidence>
<sequence length="195" mass="19963">MSSTHEETPASPVKPVLTPAAAKRANASVIGMIMALAVSLLVLLPVVLLSANPQSPVQRPTVDVSAVAADAKGVAGFSPAAPELPAGYTANYARWEGGASDGVAHWDVGWVTPQQQFVSIVQTASANPTWIAQQVKQAPKTGTRTAGGVEWTLYDKPGVEKSYVGTIGQTTVIVSGSAGFAEFDVVAAAVAAPAR</sequence>
<gene>
    <name evidence="2" type="ORF">SPF06_15845</name>
</gene>
<reference evidence="2 3" key="1">
    <citation type="submission" date="2023-12" db="EMBL/GenBank/DDBJ databases">
        <title>Sinomonas terricola sp. nov, isolated from litchi orchard soil in Guangdong, PR China.</title>
        <authorList>
            <person name="Jiaxin W."/>
            <person name="Yang Z."/>
            <person name="Honghui Z."/>
        </authorList>
    </citation>
    <scope>NUCLEOTIDE SEQUENCE [LARGE SCALE GENOMIC DNA]</scope>
    <source>
        <strain evidence="2 3">JGH33</strain>
    </source>
</reference>
<protein>
    <submittedName>
        <fullName evidence="2">DUF4245 domain-containing protein</fullName>
    </submittedName>
</protein>
<dbReference type="Proteomes" id="UP001304769">
    <property type="component" value="Unassembled WGS sequence"/>
</dbReference>
<dbReference type="EMBL" id="JAYGGQ010000013">
    <property type="protein sequence ID" value="MEA5456209.1"/>
    <property type="molecule type" value="Genomic_DNA"/>
</dbReference>
<keyword evidence="1" id="KW-1133">Transmembrane helix</keyword>
<feature type="transmembrane region" description="Helical" evidence="1">
    <location>
        <begin position="27"/>
        <end position="49"/>
    </location>
</feature>
<evidence type="ECO:0000256" key="1">
    <source>
        <dbReference type="SAM" id="Phobius"/>
    </source>
</evidence>
<keyword evidence="1" id="KW-0472">Membrane</keyword>
<proteinExistence type="predicted"/>
<evidence type="ECO:0000313" key="3">
    <source>
        <dbReference type="Proteomes" id="UP001304769"/>
    </source>
</evidence>